<gene>
    <name evidence="2" type="ORF">GCM10009554_30030</name>
</gene>
<dbReference type="SUPFAM" id="SSF102588">
    <property type="entry name" value="LmbE-like"/>
    <property type="match status" value="1"/>
</dbReference>
<name>A0ABP4AU28_9ACTN</name>
<reference evidence="3" key="1">
    <citation type="journal article" date="2019" name="Int. J. Syst. Evol. Microbiol.">
        <title>The Global Catalogue of Microorganisms (GCM) 10K type strain sequencing project: providing services to taxonomists for standard genome sequencing and annotation.</title>
        <authorList>
            <consortium name="The Broad Institute Genomics Platform"/>
            <consortium name="The Broad Institute Genome Sequencing Center for Infectious Disease"/>
            <person name="Wu L."/>
            <person name="Ma J."/>
        </authorList>
    </citation>
    <scope>NUCLEOTIDE SEQUENCE [LARGE SCALE GENOMIC DNA]</scope>
    <source>
        <strain evidence="3">JCM 10977</strain>
    </source>
</reference>
<accession>A0ABP4AU28</accession>
<keyword evidence="3" id="KW-1185">Reference proteome</keyword>
<dbReference type="PANTHER" id="PTHR12993">
    <property type="entry name" value="N-ACETYLGLUCOSAMINYL-PHOSPHATIDYLINOSITOL DE-N-ACETYLASE-RELATED"/>
    <property type="match status" value="1"/>
</dbReference>
<comment type="caution">
    <text evidence="2">The sequence shown here is derived from an EMBL/GenBank/DDBJ whole genome shotgun (WGS) entry which is preliminary data.</text>
</comment>
<dbReference type="InterPro" id="IPR024078">
    <property type="entry name" value="LmbE-like_dom_sf"/>
</dbReference>
<dbReference type="Gene3D" id="3.40.50.10320">
    <property type="entry name" value="LmbE-like"/>
    <property type="match status" value="1"/>
</dbReference>
<sequence>MTVPTANPRPDSEIERVLVVSAHPDDVDFGAAGTVALWTKAGIEVSYCVVTDGQAGGFETDRDRAEMPLVRRAEQTAAAAQVGVHDLHFLGYQDGYLEPTQDVIRDITRVIRQVRPQRLLCQSPERNWSRLPASHPDHLAAGEATVRAFFPAAGNPFAYPELTEEAWTVGELWLIAHPEFNHYVDITDTVEQKLAAVMAHTSQHADPGTLIPRVRTMLNHNAERAGFPESHYAEAFTVIRLG</sequence>
<evidence type="ECO:0000256" key="1">
    <source>
        <dbReference type="ARBA" id="ARBA00022833"/>
    </source>
</evidence>
<dbReference type="RefSeq" id="WP_343969163.1">
    <property type="nucleotide sequence ID" value="NZ_BAAAHK010000007.1"/>
</dbReference>
<proteinExistence type="predicted"/>
<dbReference type="Pfam" id="PF02585">
    <property type="entry name" value="PIG-L"/>
    <property type="match status" value="1"/>
</dbReference>
<evidence type="ECO:0000313" key="2">
    <source>
        <dbReference type="EMBL" id="GAA0939856.1"/>
    </source>
</evidence>
<evidence type="ECO:0000313" key="3">
    <source>
        <dbReference type="Proteomes" id="UP001500542"/>
    </source>
</evidence>
<dbReference type="EMBL" id="BAAAHK010000007">
    <property type="protein sequence ID" value="GAA0939856.1"/>
    <property type="molecule type" value="Genomic_DNA"/>
</dbReference>
<dbReference type="Proteomes" id="UP001500542">
    <property type="component" value="Unassembled WGS sequence"/>
</dbReference>
<protein>
    <submittedName>
        <fullName evidence="2">PIG-L family deacetylase</fullName>
    </submittedName>
</protein>
<organism evidence="2 3">
    <name type="scientific">Kribbella koreensis</name>
    <dbReference type="NCBI Taxonomy" id="57909"/>
    <lineage>
        <taxon>Bacteria</taxon>
        <taxon>Bacillati</taxon>
        <taxon>Actinomycetota</taxon>
        <taxon>Actinomycetes</taxon>
        <taxon>Propionibacteriales</taxon>
        <taxon>Kribbellaceae</taxon>
        <taxon>Kribbella</taxon>
    </lineage>
</organism>
<dbReference type="InterPro" id="IPR003737">
    <property type="entry name" value="GlcNAc_PI_deacetylase-related"/>
</dbReference>
<dbReference type="PANTHER" id="PTHR12993:SF28">
    <property type="entry name" value="LMBE FAMILY PROTEIN"/>
    <property type="match status" value="1"/>
</dbReference>
<keyword evidence="1" id="KW-0862">Zinc</keyword>